<comment type="catalytic activity">
    <reaction evidence="5 13">
        <text>N-acetyl-D-muramate 6-phosphate + H2O = N-acetyl-D-glucosamine 6-phosphate + (R)-lactate</text>
        <dbReference type="Rhea" id="RHEA:26410"/>
        <dbReference type="ChEBI" id="CHEBI:15377"/>
        <dbReference type="ChEBI" id="CHEBI:16004"/>
        <dbReference type="ChEBI" id="CHEBI:57513"/>
        <dbReference type="ChEBI" id="CHEBI:58722"/>
        <dbReference type="EC" id="4.2.1.126"/>
    </reaction>
</comment>
<evidence type="ECO:0000256" key="13">
    <source>
        <dbReference type="HAMAP-Rule" id="MF_00068"/>
    </source>
</evidence>
<comment type="pathway">
    <text evidence="6 13">Amino-sugar metabolism; N-acetylmuramate degradation.</text>
</comment>
<evidence type="ECO:0000256" key="3">
    <source>
        <dbReference type="ARBA" id="ARBA00023277"/>
    </source>
</evidence>
<dbReference type="InterPro" id="IPR005488">
    <property type="entry name" value="Etherase_MurQ"/>
</dbReference>
<dbReference type="NCBIfam" id="TIGR00274">
    <property type="entry name" value="N-acetylmuramic acid 6-phosphate etherase"/>
    <property type="match status" value="1"/>
</dbReference>
<evidence type="ECO:0000256" key="12">
    <source>
        <dbReference type="ARBA" id="ARBA00084049"/>
    </source>
</evidence>
<feature type="active site" evidence="13">
    <location>
        <position position="119"/>
    </location>
</feature>
<comment type="miscellaneous">
    <text evidence="13">A lyase-type mechanism (elimination/hydration) is suggested for the cleavage of the lactyl ether bond of MurNAc 6-phosphate, with the formation of an alpha,beta-unsaturated aldehyde intermediate with (E)-stereochemistry, followed by the syn addition of water to give product.</text>
</comment>
<dbReference type="EC" id="4.2.1.126" evidence="9 13"/>
<dbReference type="EMBL" id="DXHP01000170">
    <property type="protein sequence ID" value="HIW07166.1"/>
    <property type="molecule type" value="Genomic_DNA"/>
</dbReference>
<dbReference type="GO" id="GO:0097175">
    <property type="term" value="P:1,6-anhydro-N-acetyl-beta-muramic acid catabolic process"/>
    <property type="evidence" value="ECO:0007669"/>
    <property type="project" value="UniProtKB-UniRule"/>
</dbReference>
<comment type="function">
    <text evidence="13">Specifically catalyzes the cleavage of the D-lactyl ether substituent of MurNAc 6-phosphate, producing GlcNAc 6-phosphate and D-lactate. Together with AnmK, is also required for the utilization of anhydro-N-acetylmuramic acid (anhMurNAc) either imported from the medium or derived from its own cell wall murein, and thus plays a role in cell wall recycling.</text>
</comment>
<evidence type="ECO:0000256" key="1">
    <source>
        <dbReference type="ARBA" id="ARBA00011738"/>
    </source>
</evidence>
<comment type="subunit">
    <text evidence="1 13">Homodimer.</text>
</comment>
<dbReference type="GO" id="GO:0016803">
    <property type="term" value="F:ether hydrolase activity"/>
    <property type="evidence" value="ECO:0007669"/>
    <property type="project" value="TreeGrafter"/>
</dbReference>
<evidence type="ECO:0000313" key="16">
    <source>
        <dbReference type="Proteomes" id="UP000823934"/>
    </source>
</evidence>
<evidence type="ECO:0000256" key="5">
    <source>
        <dbReference type="ARBA" id="ARBA00051747"/>
    </source>
</evidence>
<feature type="active site" description="Proton donor" evidence="13">
    <location>
        <position position="88"/>
    </location>
</feature>
<evidence type="ECO:0000256" key="4">
    <source>
        <dbReference type="ARBA" id="ARBA00037880"/>
    </source>
</evidence>
<organism evidence="15 16">
    <name type="scientific">Candidatus Ignatzschineria merdigallinarum</name>
    <dbReference type="NCBI Taxonomy" id="2838621"/>
    <lineage>
        <taxon>Bacteria</taxon>
        <taxon>Pseudomonadati</taxon>
        <taxon>Pseudomonadota</taxon>
        <taxon>Gammaproteobacteria</taxon>
        <taxon>Cardiobacteriales</taxon>
        <taxon>Ignatzschineriaceae</taxon>
        <taxon>Ignatzschineria</taxon>
    </lineage>
</organism>
<comment type="caution">
    <text evidence="15">The sequence shown here is derived from an EMBL/GenBank/DDBJ whole genome shotgun (WGS) entry which is preliminary data.</text>
</comment>
<reference evidence="15" key="2">
    <citation type="submission" date="2021-04" db="EMBL/GenBank/DDBJ databases">
        <authorList>
            <person name="Gilroy R."/>
        </authorList>
    </citation>
    <scope>NUCLEOTIDE SEQUENCE</scope>
    <source>
        <strain evidence="15">CHK160-9182</strain>
    </source>
</reference>
<dbReference type="Gene3D" id="3.40.50.10490">
    <property type="entry name" value="Glucose-6-phosphate isomerase like protein, domain 1"/>
    <property type="match status" value="1"/>
</dbReference>
<feature type="domain" description="SIS" evidence="14">
    <location>
        <begin position="60"/>
        <end position="223"/>
    </location>
</feature>
<dbReference type="GO" id="GO:0009254">
    <property type="term" value="P:peptidoglycan turnover"/>
    <property type="evidence" value="ECO:0007669"/>
    <property type="project" value="UniProtKB-UniRule"/>
</dbReference>
<protein>
    <recommendedName>
        <fullName evidence="10 13">N-acetylmuramic acid 6-phosphate etherase</fullName>
        <shortName evidence="13">MurNAc-6-P etherase</shortName>
        <ecNumber evidence="9 13">4.2.1.126</ecNumber>
    </recommendedName>
    <alternativeName>
        <fullName evidence="12 13">N-acetylmuramic acid 6-phosphate hydrolase</fullName>
    </alternativeName>
    <alternativeName>
        <fullName evidence="11 13">N-acetylmuramic acid 6-phosphate lyase</fullName>
    </alternativeName>
</protein>
<keyword evidence="2 13" id="KW-0456">Lyase</keyword>
<dbReference type="CDD" id="cd05007">
    <property type="entry name" value="SIS_Etherase"/>
    <property type="match status" value="1"/>
</dbReference>
<dbReference type="PANTHER" id="PTHR10088">
    <property type="entry name" value="GLUCOKINASE REGULATORY PROTEIN"/>
    <property type="match status" value="1"/>
</dbReference>
<reference evidence="15" key="1">
    <citation type="journal article" date="2021" name="PeerJ">
        <title>Extensive microbial diversity within the chicken gut microbiome revealed by metagenomics and culture.</title>
        <authorList>
            <person name="Gilroy R."/>
            <person name="Ravi A."/>
            <person name="Getino M."/>
            <person name="Pursley I."/>
            <person name="Horton D.L."/>
            <person name="Alikhan N.F."/>
            <person name="Baker D."/>
            <person name="Gharbi K."/>
            <person name="Hall N."/>
            <person name="Watson M."/>
            <person name="Adriaenssens E.M."/>
            <person name="Foster-Nyarko E."/>
            <person name="Jarju S."/>
            <person name="Secka A."/>
            <person name="Antonio M."/>
            <person name="Oren A."/>
            <person name="Chaudhuri R.R."/>
            <person name="La Ragione R."/>
            <person name="Hildebrand F."/>
            <person name="Pallen M.J."/>
        </authorList>
    </citation>
    <scope>NUCLEOTIDE SEQUENCE</scope>
    <source>
        <strain evidence="15">CHK160-9182</strain>
    </source>
</reference>
<accession>A0A9D1Q823</accession>
<sequence>MINPKLNLEKIGTEQRNPRTMEIDTLSTLEMVRLINREDQRVIDAVEAASEQIAKAIDGIVTALKLGGRLVYIGAGTSGRLGVLDASECLPTFGVGEEMVIGMIAGGDRALRHPVEAAEDSEESVVMDLAAINFNEKDILCAIASSGRTPYCVGGIRYAKALGATTIALACVNASVIGQMADIAIEAVVGEEVITGSTRLKSGSAQKMILNMLSTGAMIQLGKVYQNLMVDVRSTNEKLIERSRRMLMEATDCRYEDAVTLLAAANGHVKSAILMALLAINYEEASALLTQYDGHIRQILAAQKEL</sequence>
<dbReference type="GO" id="GO:0046348">
    <property type="term" value="P:amino sugar catabolic process"/>
    <property type="evidence" value="ECO:0007669"/>
    <property type="project" value="InterPro"/>
</dbReference>
<dbReference type="InterPro" id="IPR046348">
    <property type="entry name" value="SIS_dom_sf"/>
</dbReference>
<comment type="similarity">
    <text evidence="8 13">Belongs to the GCKR-like family. MurNAc-6-P etherase subfamily.</text>
</comment>
<dbReference type="Proteomes" id="UP000823934">
    <property type="component" value="Unassembled WGS sequence"/>
</dbReference>
<evidence type="ECO:0000256" key="11">
    <source>
        <dbReference type="ARBA" id="ARBA00077905"/>
    </source>
</evidence>
<evidence type="ECO:0000313" key="15">
    <source>
        <dbReference type="EMBL" id="HIW07166.1"/>
    </source>
</evidence>
<dbReference type="AlphaFoldDB" id="A0A9D1Q823"/>
<comment type="pathway">
    <text evidence="7 13">Amino-sugar metabolism; 1,6-anhydro-N-acetylmuramate degradation.</text>
</comment>
<dbReference type="FunFam" id="1.10.8.1080:FF:000001">
    <property type="entry name" value="N-acetylmuramic acid 6-phosphate etherase"/>
    <property type="match status" value="1"/>
</dbReference>
<name>A0A9D1Q823_9GAMM</name>
<evidence type="ECO:0000256" key="2">
    <source>
        <dbReference type="ARBA" id="ARBA00023239"/>
    </source>
</evidence>
<evidence type="ECO:0000256" key="7">
    <source>
        <dbReference type="ARBA" id="ARBA00060595"/>
    </source>
</evidence>
<dbReference type="Pfam" id="PF22645">
    <property type="entry name" value="GKRP_SIS_N"/>
    <property type="match status" value="1"/>
</dbReference>
<evidence type="ECO:0000259" key="14">
    <source>
        <dbReference type="PROSITE" id="PS51464"/>
    </source>
</evidence>
<evidence type="ECO:0000256" key="10">
    <source>
        <dbReference type="ARBA" id="ARBA00070061"/>
    </source>
</evidence>
<evidence type="ECO:0000256" key="8">
    <source>
        <dbReference type="ARBA" id="ARBA00061234"/>
    </source>
</evidence>
<dbReference type="SUPFAM" id="SSF53697">
    <property type="entry name" value="SIS domain"/>
    <property type="match status" value="1"/>
</dbReference>
<dbReference type="NCBIfam" id="NF003915">
    <property type="entry name" value="PRK05441.1"/>
    <property type="match status" value="1"/>
</dbReference>
<dbReference type="PROSITE" id="PS51464">
    <property type="entry name" value="SIS"/>
    <property type="match status" value="1"/>
</dbReference>
<comment type="pathway">
    <text evidence="4 13">Cell wall biogenesis; peptidoglycan recycling.</text>
</comment>
<keyword evidence="3 13" id="KW-0119">Carbohydrate metabolism</keyword>
<proteinExistence type="inferred from homology"/>
<evidence type="ECO:0000256" key="9">
    <source>
        <dbReference type="ARBA" id="ARBA00067056"/>
    </source>
</evidence>
<dbReference type="PANTHER" id="PTHR10088:SF5">
    <property type="entry name" value="N-ACETYLMURAMIC ACID 6-PHOSPHATE ETHERASE"/>
    <property type="match status" value="1"/>
</dbReference>
<dbReference type="InterPro" id="IPR001347">
    <property type="entry name" value="SIS_dom"/>
</dbReference>
<dbReference type="InterPro" id="IPR040190">
    <property type="entry name" value="MURQ/GCKR"/>
</dbReference>
<dbReference type="GO" id="GO:0016835">
    <property type="term" value="F:carbon-oxygen lyase activity"/>
    <property type="evidence" value="ECO:0007669"/>
    <property type="project" value="UniProtKB-UniRule"/>
</dbReference>
<dbReference type="Gene3D" id="1.10.8.1080">
    <property type="match status" value="1"/>
</dbReference>
<dbReference type="GO" id="GO:0097367">
    <property type="term" value="F:carbohydrate derivative binding"/>
    <property type="evidence" value="ECO:0007669"/>
    <property type="project" value="InterPro"/>
</dbReference>
<dbReference type="HAMAP" id="MF_00068">
    <property type="entry name" value="MurQ"/>
    <property type="match status" value="1"/>
</dbReference>
<gene>
    <name evidence="13 15" type="primary">murQ</name>
    <name evidence="15" type="ORF">H9889_07570</name>
</gene>
<dbReference type="FunFam" id="3.40.50.10490:FF:000014">
    <property type="entry name" value="N-acetylmuramic acid 6-phosphate etherase"/>
    <property type="match status" value="1"/>
</dbReference>
<evidence type="ECO:0000256" key="6">
    <source>
        <dbReference type="ARBA" id="ARBA00060532"/>
    </source>
</evidence>
<dbReference type="NCBIfam" id="NF009222">
    <property type="entry name" value="PRK12570.1"/>
    <property type="match status" value="1"/>
</dbReference>